<comment type="function">
    <text evidence="7">Part of a heterotetrameric complex that catalyzes the two-step biosynthesis of anthranilate, an intermediate in the biosynthesis of L-tryptophan. In the first step, the glutamine-binding beta subunit (TrpG) of anthranilate synthase (AS) provides the glutamine amidotransferase activity which generates ammonia as a substrate that, along with chorismate, is used in the second step, catalyzed by the large alpha subunit of AS (TrpE) to produce anthranilate. In the absence of TrpG, TrpE can synthesize anthranilate directly from chorismate and high concentrations of ammonia.</text>
</comment>
<comment type="cofactor">
    <cofactor evidence="1">
        <name>Mg(2+)</name>
        <dbReference type="ChEBI" id="CHEBI:18420"/>
    </cofactor>
</comment>
<comment type="caution">
    <text evidence="12">The sequence shown here is derived from an EMBL/GenBank/DDBJ whole genome shotgun (WGS) entry which is preliminary data.</text>
</comment>
<evidence type="ECO:0000256" key="1">
    <source>
        <dbReference type="ARBA" id="ARBA00001946"/>
    </source>
</evidence>
<evidence type="ECO:0000256" key="7">
    <source>
        <dbReference type="ARBA" id="ARBA00025634"/>
    </source>
</evidence>
<sequence>MKPTYQPITQSYALPADTNTPVGIYLKIRDRFPSSILLESADYRGSDNSFSYIACKPIAYFKAQGTQLDFAFPNEAAKSESVSTFQEVLPRFQAFVEAFGSGEEKGKSISNGLFGYTSYPAVQYFEQINLQQPDSLQIPELFYQAFRYVLAIDHFRHRMVLYVHRYGEEEIGEELDMLLSILRSKSIPEYPFELLGEESSNVSDAEYLDMVKQGKKHCQLGDVFQIVLSRRFEQAFLGDEFNVYRALRSVNPSPYLFYFDFGGFKILGSSPEAQLVVGDGKASIHPIAGTFRRTGDDTADAQLAAQLAEDPKENAEHVMLVDLARNDLSRHCEGVEVEEFRQIQYYSHVIHLVSKVSGHFQSENSLQIMADTFPAGTLSGAPKYKAMSLIDQYENCNRSFYGGAIGFIGFNGTYNHAIMIRSFLSKEGKLHYQAGAGVVAKSVEEKELQEVHNKLDGLRAALKVAQEVHEFSLKKP</sequence>
<feature type="domain" description="Anthranilate synthase component I N-terminal" evidence="11">
    <location>
        <begin position="17"/>
        <end position="160"/>
    </location>
</feature>
<evidence type="ECO:0000256" key="6">
    <source>
        <dbReference type="ARBA" id="ARBA00023239"/>
    </source>
</evidence>
<organism evidence="12 13">
    <name type="scientific">Shiella aurantiaca</name>
    <dbReference type="NCBI Taxonomy" id="3058365"/>
    <lineage>
        <taxon>Bacteria</taxon>
        <taxon>Pseudomonadati</taxon>
        <taxon>Bacteroidota</taxon>
        <taxon>Cytophagia</taxon>
        <taxon>Cytophagales</taxon>
        <taxon>Shiellaceae</taxon>
        <taxon>Shiella</taxon>
    </lineage>
</organism>
<feature type="coiled-coil region" evidence="9">
    <location>
        <begin position="441"/>
        <end position="468"/>
    </location>
</feature>
<keyword evidence="6" id="KW-0456">Lyase</keyword>
<evidence type="ECO:0000256" key="3">
    <source>
        <dbReference type="ARBA" id="ARBA00020653"/>
    </source>
</evidence>
<evidence type="ECO:0000256" key="5">
    <source>
        <dbReference type="ARBA" id="ARBA00022842"/>
    </source>
</evidence>
<dbReference type="PANTHER" id="PTHR11236:SF48">
    <property type="entry name" value="ISOCHORISMATE SYNTHASE MENF"/>
    <property type="match status" value="1"/>
</dbReference>
<dbReference type="SUPFAM" id="SSF56322">
    <property type="entry name" value="ADC synthase"/>
    <property type="match status" value="1"/>
</dbReference>
<evidence type="ECO:0000256" key="9">
    <source>
        <dbReference type="SAM" id="Coils"/>
    </source>
</evidence>
<dbReference type="InterPro" id="IPR015890">
    <property type="entry name" value="Chorismate_C"/>
</dbReference>
<evidence type="ECO:0000259" key="11">
    <source>
        <dbReference type="Pfam" id="PF04715"/>
    </source>
</evidence>
<comment type="catalytic activity">
    <reaction evidence="8">
        <text>chorismate + L-glutamine = anthranilate + pyruvate + L-glutamate + H(+)</text>
        <dbReference type="Rhea" id="RHEA:21732"/>
        <dbReference type="ChEBI" id="CHEBI:15361"/>
        <dbReference type="ChEBI" id="CHEBI:15378"/>
        <dbReference type="ChEBI" id="CHEBI:16567"/>
        <dbReference type="ChEBI" id="CHEBI:29748"/>
        <dbReference type="ChEBI" id="CHEBI:29985"/>
        <dbReference type="ChEBI" id="CHEBI:58359"/>
        <dbReference type="EC" id="4.1.3.27"/>
    </reaction>
</comment>
<dbReference type="EMBL" id="JAUHJS010000007">
    <property type="protein sequence ID" value="MDN4166441.1"/>
    <property type="molecule type" value="Genomic_DNA"/>
</dbReference>
<keyword evidence="9" id="KW-0175">Coiled coil</keyword>
<reference evidence="12" key="1">
    <citation type="submission" date="2023-06" db="EMBL/GenBank/DDBJ databases">
        <title>Cytophagales bacterium Strain LB-30, isolated from soil.</title>
        <authorList>
            <person name="Liu B."/>
        </authorList>
    </citation>
    <scope>NUCLEOTIDE SEQUENCE</scope>
    <source>
        <strain evidence="12">LB-30</strain>
    </source>
</reference>
<feature type="domain" description="Chorismate-utilising enzyme C-terminal" evidence="10">
    <location>
        <begin position="204"/>
        <end position="454"/>
    </location>
</feature>
<evidence type="ECO:0000256" key="4">
    <source>
        <dbReference type="ARBA" id="ARBA00022723"/>
    </source>
</evidence>
<protein>
    <recommendedName>
        <fullName evidence="3">Anthranilate synthase component 1</fullName>
    </recommendedName>
</protein>
<dbReference type="Proteomes" id="UP001168552">
    <property type="component" value="Unassembled WGS sequence"/>
</dbReference>
<dbReference type="Pfam" id="PF00425">
    <property type="entry name" value="Chorismate_bind"/>
    <property type="match status" value="1"/>
</dbReference>
<dbReference type="InterPro" id="IPR005801">
    <property type="entry name" value="ADC_synthase"/>
</dbReference>
<dbReference type="PANTHER" id="PTHR11236">
    <property type="entry name" value="AMINOBENZOATE/ANTHRANILATE SYNTHASE"/>
    <property type="match status" value="1"/>
</dbReference>
<keyword evidence="5" id="KW-0460">Magnesium</keyword>
<evidence type="ECO:0000256" key="8">
    <source>
        <dbReference type="ARBA" id="ARBA00047683"/>
    </source>
</evidence>
<evidence type="ECO:0000259" key="10">
    <source>
        <dbReference type="Pfam" id="PF00425"/>
    </source>
</evidence>
<evidence type="ECO:0000313" key="12">
    <source>
        <dbReference type="EMBL" id="MDN4166441.1"/>
    </source>
</evidence>
<dbReference type="RefSeq" id="WP_320004979.1">
    <property type="nucleotide sequence ID" value="NZ_JAUHJS010000007.1"/>
</dbReference>
<dbReference type="InterPro" id="IPR019999">
    <property type="entry name" value="Anth_synth_I-like"/>
</dbReference>
<name>A0ABT8F7I3_9BACT</name>
<evidence type="ECO:0000313" key="13">
    <source>
        <dbReference type="Proteomes" id="UP001168552"/>
    </source>
</evidence>
<evidence type="ECO:0000256" key="2">
    <source>
        <dbReference type="ARBA" id="ARBA00011575"/>
    </source>
</evidence>
<dbReference type="Pfam" id="PF04715">
    <property type="entry name" value="Anth_synt_I_N"/>
    <property type="match status" value="1"/>
</dbReference>
<dbReference type="PRINTS" id="PR00095">
    <property type="entry name" value="ANTSNTHASEI"/>
</dbReference>
<dbReference type="InterPro" id="IPR006805">
    <property type="entry name" value="Anth_synth_I_N"/>
</dbReference>
<accession>A0ABT8F7I3</accession>
<keyword evidence="4" id="KW-0479">Metal-binding</keyword>
<proteinExistence type="predicted"/>
<gene>
    <name evidence="12" type="ORF">QWY31_13100</name>
</gene>
<comment type="subunit">
    <text evidence="2">Heterotetramer consisting of two non-identical subunits: a beta subunit (TrpG) and a large alpha subunit (TrpE).</text>
</comment>
<keyword evidence="13" id="KW-1185">Reference proteome</keyword>
<dbReference type="Gene3D" id="3.60.120.10">
    <property type="entry name" value="Anthranilate synthase"/>
    <property type="match status" value="1"/>
</dbReference>